<dbReference type="Proteomes" id="UP001321498">
    <property type="component" value="Chromosome"/>
</dbReference>
<feature type="domain" description="Ketoreductase" evidence="2">
    <location>
        <begin position="10"/>
        <end position="189"/>
    </location>
</feature>
<keyword evidence="4" id="KW-1185">Reference proteome</keyword>
<dbReference type="SMART" id="SM00822">
    <property type="entry name" value="PKS_KR"/>
    <property type="match status" value="1"/>
</dbReference>
<organism evidence="3 4">
    <name type="scientific">Naasia aerilata</name>
    <dbReference type="NCBI Taxonomy" id="1162966"/>
    <lineage>
        <taxon>Bacteria</taxon>
        <taxon>Bacillati</taxon>
        <taxon>Actinomycetota</taxon>
        <taxon>Actinomycetes</taxon>
        <taxon>Micrococcales</taxon>
        <taxon>Microbacteriaceae</taxon>
        <taxon>Naasia</taxon>
    </lineage>
</organism>
<dbReference type="PRINTS" id="PR00081">
    <property type="entry name" value="GDHRDH"/>
</dbReference>
<dbReference type="PANTHER" id="PTHR42760">
    <property type="entry name" value="SHORT-CHAIN DEHYDROGENASES/REDUCTASES FAMILY MEMBER"/>
    <property type="match status" value="1"/>
</dbReference>
<sequence length="244" mass="25465">MTSSFDFTGKVILITGGASGIGGATARAAAEAGARVAVLDVNDELGAEIAAEHENISFHRVDVSDHDAVLEVVGGIASAEGRIDGLVCCAIVQPLIPVLEMTPQQLKKVLAINVEGVFWACKAVAPTMMRQNSGSIIVFVSGTADLGKPNSSPYTASKGAVAGFAHTFAKEVQPYGVRVNMLRPGIIDTPQFRGSNPNADFGKMDKPSDVVGPAMFLLSDFATMTNSIVTREGSLPRSPKAYEG</sequence>
<dbReference type="InterPro" id="IPR057326">
    <property type="entry name" value="KR_dom"/>
</dbReference>
<comment type="similarity">
    <text evidence="1">Belongs to the short-chain dehydrogenases/reductases (SDR) family.</text>
</comment>
<protein>
    <submittedName>
        <fullName evidence="3">Gluconate 5-dehydrogenase</fullName>
    </submittedName>
</protein>
<dbReference type="Pfam" id="PF00106">
    <property type="entry name" value="adh_short"/>
    <property type="match status" value="1"/>
</dbReference>
<proteinExistence type="inferred from homology"/>
<dbReference type="InterPro" id="IPR036291">
    <property type="entry name" value="NAD(P)-bd_dom_sf"/>
</dbReference>
<gene>
    <name evidence="3" type="primary">idnO</name>
    <name evidence="3" type="ORF">GCM10025866_09640</name>
</gene>
<evidence type="ECO:0000313" key="4">
    <source>
        <dbReference type="Proteomes" id="UP001321498"/>
    </source>
</evidence>
<dbReference type="SUPFAM" id="SSF51735">
    <property type="entry name" value="NAD(P)-binding Rossmann-fold domains"/>
    <property type="match status" value="1"/>
</dbReference>
<dbReference type="EMBL" id="AP027731">
    <property type="protein sequence ID" value="BDZ45055.1"/>
    <property type="molecule type" value="Genomic_DNA"/>
</dbReference>
<dbReference type="InterPro" id="IPR020904">
    <property type="entry name" value="Sc_DH/Rdtase_CS"/>
</dbReference>
<dbReference type="PROSITE" id="PS00061">
    <property type="entry name" value="ADH_SHORT"/>
    <property type="match status" value="1"/>
</dbReference>
<reference evidence="4" key="1">
    <citation type="journal article" date="2019" name="Int. J. Syst. Evol. Microbiol.">
        <title>The Global Catalogue of Microorganisms (GCM) 10K type strain sequencing project: providing services to taxonomists for standard genome sequencing and annotation.</title>
        <authorList>
            <consortium name="The Broad Institute Genomics Platform"/>
            <consortium name="The Broad Institute Genome Sequencing Center for Infectious Disease"/>
            <person name="Wu L."/>
            <person name="Ma J."/>
        </authorList>
    </citation>
    <scope>NUCLEOTIDE SEQUENCE [LARGE SCALE GENOMIC DNA]</scope>
    <source>
        <strain evidence="4">NBRC 108725</strain>
    </source>
</reference>
<dbReference type="Gene3D" id="3.40.50.720">
    <property type="entry name" value="NAD(P)-binding Rossmann-like Domain"/>
    <property type="match status" value="1"/>
</dbReference>
<evidence type="ECO:0000256" key="1">
    <source>
        <dbReference type="ARBA" id="ARBA00006484"/>
    </source>
</evidence>
<dbReference type="RefSeq" id="WP_286278447.1">
    <property type="nucleotide sequence ID" value="NZ_AP027731.1"/>
</dbReference>
<evidence type="ECO:0000313" key="3">
    <source>
        <dbReference type="EMBL" id="BDZ45055.1"/>
    </source>
</evidence>
<name>A0ABM8GA25_9MICO</name>
<accession>A0ABM8GA25</accession>
<dbReference type="PANTHER" id="PTHR42760:SF122">
    <property type="entry name" value="NAD(P)-BINDING PROTEIN"/>
    <property type="match status" value="1"/>
</dbReference>
<dbReference type="CDD" id="cd05233">
    <property type="entry name" value="SDR_c"/>
    <property type="match status" value="1"/>
</dbReference>
<evidence type="ECO:0000259" key="2">
    <source>
        <dbReference type="SMART" id="SM00822"/>
    </source>
</evidence>
<dbReference type="InterPro" id="IPR002347">
    <property type="entry name" value="SDR_fam"/>
</dbReference>